<dbReference type="Proteomes" id="UP001060085">
    <property type="component" value="Linkage Group LG08"/>
</dbReference>
<accession>A0ACB9ZWA5</accession>
<name>A0ACB9ZWA5_CATRO</name>
<protein>
    <submittedName>
        <fullName evidence="1">Uncharacterized protein</fullName>
    </submittedName>
</protein>
<evidence type="ECO:0000313" key="1">
    <source>
        <dbReference type="EMBL" id="KAI5651237.1"/>
    </source>
</evidence>
<organism evidence="1 2">
    <name type="scientific">Catharanthus roseus</name>
    <name type="common">Madagascar periwinkle</name>
    <name type="synonym">Vinca rosea</name>
    <dbReference type="NCBI Taxonomy" id="4058"/>
    <lineage>
        <taxon>Eukaryota</taxon>
        <taxon>Viridiplantae</taxon>
        <taxon>Streptophyta</taxon>
        <taxon>Embryophyta</taxon>
        <taxon>Tracheophyta</taxon>
        <taxon>Spermatophyta</taxon>
        <taxon>Magnoliopsida</taxon>
        <taxon>eudicotyledons</taxon>
        <taxon>Gunneridae</taxon>
        <taxon>Pentapetalae</taxon>
        <taxon>asterids</taxon>
        <taxon>lamiids</taxon>
        <taxon>Gentianales</taxon>
        <taxon>Apocynaceae</taxon>
        <taxon>Rauvolfioideae</taxon>
        <taxon>Vinceae</taxon>
        <taxon>Catharanthinae</taxon>
        <taxon>Catharanthus</taxon>
    </lineage>
</organism>
<proteinExistence type="predicted"/>
<reference evidence="2" key="1">
    <citation type="journal article" date="2023" name="Nat. Plants">
        <title>Single-cell RNA sequencing provides a high-resolution roadmap for understanding the multicellular compartmentation of specialized metabolism.</title>
        <authorList>
            <person name="Sun S."/>
            <person name="Shen X."/>
            <person name="Li Y."/>
            <person name="Li Y."/>
            <person name="Wang S."/>
            <person name="Li R."/>
            <person name="Zhang H."/>
            <person name="Shen G."/>
            <person name="Guo B."/>
            <person name="Wei J."/>
            <person name="Xu J."/>
            <person name="St-Pierre B."/>
            <person name="Chen S."/>
            <person name="Sun C."/>
        </authorList>
    </citation>
    <scope>NUCLEOTIDE SEQUENCE [LARGE SCALE GENOMIC DNA]</scope>
</reference>
<gene>
    <name evidence="1" type="ORF">M9H77_37242</name>
</gene>
<dbReference type="EMBL" id="CM044708">
    <property type="protein sequence ID" value="KAI5651237.1"/>
    <property type="molecule type" value="Genomic_DNA"/>
</dbReference>
<keyword evidence="2" id="KW-1185">Reference proteome</keyword>
<sequence length="384" mass="40933">MTRRCSHCSNNGHNSRTCPTRGGGGGGGSGGGGSGGGGAGGGVKLFGVRLTDGSIMKKSASMGNLSHYHSSSSAAASPNPGSPSSDPFRDPVRLPDGYVSDDPANASCSTNRRGERKKGVPWTEEEHRLFLLGLQKLGKGDWRGIARNFVTSRTPTQVASHAQKYFIRQSNATRRKRRSSLFDMVPEQAGDPLALPEEQQYMLPPQVVDSSKEQLSVPHSHTGEDENEKSIPSLDLSLKRDVEPMETTPSESVEETKEIVTPSPEIPPVFPSFFPAYIPVPFPIWPSNMNFQEDRGAEVSRHKILKPIPVVPKEPVNVDELVGMSHLSLGDAAAAAAAGQAESLSSSLSLKLTGEPSTRQSAFHASTPVKETTIAKGESSIKAV</sequence>
<evidence type="ECO:0000313" key="2">
    <source>
        <dbReference type="Proteomes" id="UP001060085"/>
    </source>
</evidence>
<comment type="caution">
    <text evidence="1">The sequence shown here is derived from an EMBL/GenBank/DDBJ whole genome shotgun (WGS) entry which is preliminary data.</text>
</comment>